<keyword evidence="6" id="KW-1185">Reference proteome</keyword>
<feature type="region of interest" description="Disordered" evidence="3">
    <location>
        <begin position="176"/>
        <end position="196"/>
    </location>
</feature>
<evidence type="ECO:0000313" key="6">
    <source>
        <dbReference type="Proteomes" id="UP001324270"/>
    </source>
</evidence>
<evidence type="ECO:0000256" key="1">
    <source>
        <dbReference type="ARBA" id="ARBA00007118"/>
    </source>
</evidence>
<dbReference type="Proteomes" id="UP001324270">
    <property type="component" value="Unassembled WGS sequence"/>
</dbReference>
<feature type="domain" description="Nitroreductase" evidence="4">
    <location>
        <begin position="8"/>
        <end position="172"/>
    </location>
</feature>
<comment type="caution">
    <text evidence="5">The sequence shown here is derived from an EMBL/GenBank/DDBJ whole genome shotgun (WGS) entry which is preliminary data.</text>
</comment>
<dbReference type="InterPro" id="IPR029479">
    <property type="entry name" value="Nitroreductase"/>
</dbReference>
<comment type="similarity">
    <text evidence="1">Belongs to the nitroreductase family.</text>
</comment>
<organism evidence="5 6">
    <name type="scientific">Capnocytophaga gingivalis</name>
    <dbReference type="NCBI Taxonomy" id="1017"/>
    <lineage>
        <taxon>Bacteria</taxon>
        <taxon>Pseudomonadati</taxon>
        <taxon>Bacteroidota</taxon>
        <taxon>Flavobacteriia</taxon>
        <taxon>Flavobacteriales</taxon>
        <taxon>Flavobacteriaceae</taxon>
        <taxon>Capnocytophaga</taxon>
    </lineage>
</organism>
<evidence type="ECO:0000313" key="5">
    <source>
        <dbReference type="EMBL" id="MEB3039287.1"/>
    </source>
</evidence>
<evidence type="ECO:0000259" key="4">
    <source>
        <dbReference type="Pfam" id="PF00881"/>
    </source>
</evidence>
<protein>
    <submittedName>
        <fullName evidence="5">Nitroreductase family protein</fullName>
    </submittedName>
</protein>
<dbReference type="PANTHER" id="PTHR43673">
    <property type="entry name" value="NAD(P)H NITROREDUCTASE YDGI-RELATED"/>
    <property type="match status" value="1"/>
</dbReference>
<reference evidence="5 6" key="1">
    <citation type="submission" date="2023-12" db="EMBL/GenBank/DDBJ databases">
        <title>Genomic sequences of Capnocytophaga and Parvimonas strains.</title>
        <authorList>
            <person name="Watt R.M."/>
            <person name="Wang M."/>
            <person name="Yang T."/>
            <person name="Tong W.M."/>
        </authorList>
    </citation>
    <scope>NUCLEOTIDE SEQUENCE [LARGE SCALE GENOMIC DNA]</scope>
    <source>
        <strain evidence="5 6">CCUG 13156</strain>
    </source>
</reference>
<dbReference type="PANTHER" id="PTHR43673:SF10">
    <property type="entry name" value="NADH DEHYDROGENASE_NAD(P)H NITROREDUCTASE XCC3605-RELATED"/>
    <property type="match status" value="1"/>
</dbReference>
<dbReference type="Pfam" id="PF00881">
    <property type="entry name" value="Nitroreductase"/>
    <property type="match status" value="1"/>
</dbReference>
<proteinExistence type="inferred from homology"/>
<dbReference type="SUPFAM" id="SSF55469">
    <property type="entry name" value="FMN-dependent nitroreductase-like"/>
    <property type="match status" value="1"/>
</dbReference>
<name>A0ABU5Y5T2_9FLAO</name>
<accession>A0ABU5Y5T2</accession>
<gene>
    <name evidence="5" type="ORF">VJJ49_01065</name>
</gene>
<dbReference type="EMBL" id="JAYKBV010000001">
    <property type="protein sequence ID" value="MEB3039287.1"/>
    <property type="molecule type" value="Genomic_DNA"/>
</dbReference>
<sequence length="196" mass="22436">MDFLSLAQNRYTTKIYNGKTLSKETLEQLKEILRLAPSSINSQPWEFILVGDKRKDEVFAPLSLMNEERVKQASHIVIFRVLESVERFEEEAPSYISEGGRTFYQQYIKPQGEAHVKAWMGHQVYVALGYFLAGCATMGVDSTPMEGILPKEYDQHLPNNGYQTLFAVAIGYRDPEDKNQPSITPKKRKESVVREL</sequence>
<dbReference type="Gene3D" id="3.40.109.10">
    <property type="entry name" value="NADH Oxidase"/>
    <property type="match status" value="1"/>
</dbReference>
<dbReference type="RefSeq" id="WP_323978657.1">
    <property type="nucleotide sequence ID" value="NZ_JAYKBV010000001.1"/>
</dbReference>
<evidence type="ECO:0000256" key="2">
    <source>
        <dbReference type="ARBA" id="ARBA00023002"/>
    </source>
</evidence>
<keyword evidence="2" id="KW-0560">Oxidoreductase</keyword>
<dbReference type="InterPro" id="IPR000415">
    <property type="entry name" value="Nitroreductase-like"/>
</dbReference>
<evidence type="ECO:0000256" key="3">
    <source>
        <dbReference type="SAM" id="MobiDB-lite"/>
    </source>
</evidence>